<dbReference type="InterPro" id="IPR050272">
    <property type="entry name" value="Isochorismatase-like_hydrls"/>
</dbReference>
<dbReference type="RefSeq" id="WP_116976404.1">
    <property type="nucleotide sequence ID" value="NZ_QPMM01000007.1"/>
</dbReference>
<dbReference type="SUPFAM" id="SSF52499">
    <property type="entry name" value="Isochorismatase-like hydrolases"/>
    <property type="match status" value="1"/>
</dbReference>
<sequence length="188" mass="20551">MSTIHQGTALLIMDIQQPMIETYKDAPALLENLQQLIAAARKSDIPVIYVRLAFRPGYPEINPANETFGMISKSGAFVEGTPTADFHPSIAPQPGDIVVSKKRFSAFAGSGLDIILRSKGIKQLVLTGLSTSGIVLSTVREAFDKDYNMVVIADACGDRDTDIHEFLVNRIFPKQAKVTSTKDWILSL</sequence>
<dbReference type="PANTHER" id="PTHR43540:SF1">
    <property type="entry name" value="ISOCHORISMATASE HYDROLASE"/>
    <property type="match status" value="1"/>
</dbReference>
<dbReference type="Pfam" id="PF00857">
    <property type="entry name" value="Isochorismatase"/>
    <property type="match status" value="1"/>
</dbReference>
<protein>
    <submittedName>
        <fullName evidence="3">Cysteine hydrolase</fullName>
    </submittedName>
</protein>
<dbReference type="EMBL" id="QPMM01000007">
    <property type="protein sequence ID" value="RFS21816.1"/>
    <property type="molecule type" value="Genomic_DNA"/>
</dbReference>
<evidence type="ECO:0000256" key="1">
    <source>
        <dbReference type="ARBA" id="ARBA00022801"/>
    </source>
</evidence>
<dbReference type="AlphaFoldDB" id="A0A3E1Y9D9"/>
<comment type="caution">
    <text evidence="3">The sequence shown here is derived from an EMBL/GenBank/DDBJ whole genome shotgun (WGS) entry which is preliminary data.</text>
</comment>
<evidence type="ECO:0000313" key="4">
    <source>
        <dbReference type="Proteomes" id="UP000260644"/>
    </source>
</evidence>
<gene>
    <name evidence="3" type="ORF">DVR12_14250</name>
</gene>
<dbReference type="InterPro" id="IPR036380">
    <property type="entry name" value="Isochorismatase-like_sf"/>
</dbReference>
<dbReference type="GO" id="GO:0016787">
    <property type="term" value="F:hydrolase activity"/>
    <property type="evidence" value="ECO:0007669"/>
    <property type="project" value="UniProtKB-KW"/>
</dbReference>
<evidence type="ECO:0000259" key="2">
    <source>
        <dbReference type="Pfam" id="PF00857"/>
    </source>
</evidence>
<organism evidence="3 4">
    <name type="scientific">Chitinophaga silvatica</name>
    <dbReference type="NCBI Taxonomy" id="2282649"/>
    <lineage>
        <taxon>Bacteria</taxon>
        <taxon>Pseudomonadati</taxon>
        <taxon>Bacteroidota</taxon>
        <taxon>Chitinophagia</taxon>
        <taxon>Chitinophagales</taxon>
        <taxon>Chitinophagaceae</taxon>
        <taxon>Chitinophaga</taxon>
    </lineage>
</organism>
<evidence type="ECO:0000313" key="3">
    <source>
        <dbReference type="EMBL" id="RFS21816.1"/>
    </source>
</evidence>
<keyword evidence="4" id="KW-1185">Reference proteome</keyword>
<dbReference type="Gene3D" id="3.40.50.850">
    <property type="entry name" value="Isochorismatase-like"/>
    <property type="match status" value="1"/>
</dbReference>
<name>A0A3E1Y9D9_9BACT</name>
<dbReference type="PANTHER" id="PTHR43540">
    <property type="entry name" value="PEROXYUREIDOACRYLATE/UREIDOACRYLATE AMIDOHYDROLASE-RELATED"/>
    <property type="match status" value="1"/>
</dbReference>
<accession>A0A3E1Y9D9</accession>
<proteinExistence type="predicted"/>
<dbReference type="CDD" id="cd00431">
    <property type="entry name" value="cysteine_hydrolases"/>
    <property type="match status" value="1"/>
</dbReference>
<feature type="domain" description="Isochorismatase-like" evidence="2">
    <location>
        <begin position="8"/>
        <end position="183"/>
    </location>
</feature>
<dbReference type="OrthoDB" id="9785724at2"/>
<keyword evidence="1 3" id="KW-0378">Hydrolase</keyword>
<dbReference type="Proteomes" id="UP000260644">
    <property type="component" value="Unassembled WGS sequence"/>
</dbReference>
<reference evidence="3 4" key="1">
    <citation type="submission" date="2018-07" db="EMBL/GenBank/DDBJ databases">
        <title>Chitinophaga K2CV101002-2 sp. nov., isolated from a monsoon evergreen broad-leaved forest soil.</title>
        <authorList>
            <person name="Lv Y."/>
        </authorList>
    </citation>
    <scope>NUCLEOTIDE SEQUENCE [LARGE SCALE GENOMIC DNA]</scope>
    <source>
        <strain evidence="3 4">GDMCC 1.1288</strain>
    </source>
</reference>
<dbReference type="InterPro" id="IPR000868">
    <property type="entry name" value="Isochorismatase-like_dom"/>
</dbReference>